<evidence type="ECO:0000313" key="11">
    <source>
        <dbReference type="EMBL" id="CAL5223843.1"/>
    </source>
</evidence>
<feature type="compositionally biased region" description="Basic and acidic residues" evidence="8">
    <location>
        <begin position="44"/>
        <end position="55"/>
    </location>
</feature>
<feature type="domain" description="Helicase ATP-binding" evidence="9">
    <location>
        <begin position="204"/>
        <end position="405"/>
    </location>
</feature>
<dbReference type="SUPFAM" id="SSF52540">
    <property type="entry name" value="P-loop containing nucleoside triphosphate hydrolases"/>
    <property type="match status" value="1"/>
</dbReference>
<accession>A0ABP1G088</accession>
<evidence type="ECO:0000256" key="3">
    <source>
        <dbReference type="ARBA" id="ARBA00022806"/>
    </source>
</evidence>
<dbReference type="SMART" id="SM00490">
    <property type="entry name" value="HELICc"/>
    <property type="match status" value="1"/>
</dbReference>
<evidence type="ECO:0000313" key="12">
    <source>
        <dbReference type="Proteomes" id="UP001497392"/>
    </source>
</evidence>
<dbReference type="PANTHER" id="PTHR24031">
    <property type="entry name" value="RNA HELICASE"/>
    <property type="match status" value="1"/>
</dbReference>
<feature type="compositionally biased region" description="Polar residues" evidence="8">
    <location>
        <begin position="104"/>
        <end position="118"/>
    </location>
</feature>
<keyword evidence="3 6" id="KW-0347">Helicase</keyword>
<dbReference type="EMBL" id="CAXHTA020000009">
    <property type="protein sequence ID" value="CAL5223843.1"/>
    <property type="molecule type" value="Genomic_DNA"/>
</dbReference>
<reference evidence="11 12" key="1">
    <citation type="submission" date="2024-06" db="EMBL/GenBank/DDBJ databases">
        <authorList>
            <person name="Kraege A."/>
            <person name="Thomma B."/>
        </authorList>
    </citation>
    <scope>NUCLEOTIDE SEQUENCE [LARGE SCALE GENOMIC DNA]</scope>
</reference>
<name>A0ABP1G088_9CHLO</name>
<dbReference type="CDD" id="cd17956">
    <property type="entry name" value="DEADc_DDX51"/>
    <property type="match status" value="1"/>
</dbReference>
<feature type="compositionally biased region" description="Basic and acidic residues" evidence="8">
    <location>
        <begin position="15"/>
        <end position="28"/>
    </location>
</feature>
<comment type="function">
    <text evidence="7">RNA helicase.</text>
</comment>
<comment type="caution">
    <text evidence="11">The sequence shown here is derived from an EMBL/GenBank/DDBJ whole genome shotgun (WGS) entry which is preliminary data.</text>
</comment>
<evidence type="ECO:0000256" key="5">
    <source>
        <dbReference type="ARBA" id="ARBA00022884"/>
    </source>
</evidence>
<feature type="region of interest" description="Disordered" evidence="8">
    <location>
        <begin position="1"/>
        <end position="152"/>
    </location>
</feature>
<proteinExistence type="inferred from homology"/>
<evidence type="ECO:0000256" key="8">
    <source>
        <dbReference type="SAM" id="MobiDB-lite"/>
    </source>
</evidence>
<dbReference type="Pfam" id="PF00271">
    <property type="entry name" value="Helicase_C"/>
    <property type="match status" value="1"/>
</dbReference>
<comment type="similarity">
    <text evidence="6">Belongs to the DEAD box helicase family.</text>
</comment>
<comment type="domain">
    <text evidence="7">The Q motif is unique to and characteristic of the DEAD box family of RNA helicases and controls ATP binding and hydrolysis.</text>
</comment>
<dbReference type="EC" id="3.6.4.13" evidence="7"/>
<feature type="compositionally biased region" description="Acidic residues" evidence="8">
    <location>
        <begin position="123"/>
        <end position="133"/>
    </location>
</feature>
<gene>
    <name evidence="11" type="primary">g6425</name>
    <name evidence="11" type="ORF">VP750_LOCUS5502</name>
</gene>
<dbReference type="CDD" id="cd18787">
    <property type="entry name" value="SF2_C_DEAD"/>
    <property type="match status" value="1"/>
</dbReference>
<evidence type="ECO:0000256" key="1">
    <source>
        <dbReference type="ARBA" id="ARBA00022741"/>
    </source>
</evidence>
<dbReference type="InterPro" id="IPR027417">
    <property type="entry name" value="P-loop_NTPase"/>
</dbReference>
<keyword evidence="4 6" id="KW-0067">ATP-binding</keyword>
<comment type="catalytic activity">
    <reaction evidence="7">
        <text>ATP + H2O = ADP + phosphate + H(+)</text>
        <dbReference type="Rhea" id="RHEA:13065"/>
        <dbReference type="ChEBI" id="CHEBI:15377"/>
        <dbReference type="ChEBI" id="CHEBI:15378"/>
        <dbReference type="ChEBI" id="CHEBI:30616"/>
        <dbReference type="ChEBI" id="CHEBI:43474"/>
        <dbReference type="ChEBI" id="CHEBI:456216"/>
        <dbReference type="EC" id="3.6.4.13"/>
    </reaction>
</comment>
<sequence length="605" mass="64682">MNGPQPRKKGKKRKAESGEHSADAEDAPKQSAGISNILKRFRSTHRDPNELRGQDADLGQDAAAAPSGLELGDAELQNEEKIAEGADDAAPVRNTSEDAHETAGQLQHSSAQLPASQSRPDDVAADEAEEEDNDRGKHKAKQKQPKQASDAVLPWMRLPVSITAGQGVQLGDVGGLDPRLRDKMRADGFVELYPVQAAAWRITAGGHSRMHDVCISAPTGSGKTLAYALPIVQGLLGRRCVPQLRCLVVLPTRDLAAQVFKVFSGLCPAVGLRAGLAAAQASVAAEAADLFGNGQEPSPSGVYQLSEEVVAPVDILVATPGRLMAHLKGTPGATLQHLRYLVVDEADRLLRQAYQDWLPFVVAAGGAQQAQHGCRSGVLKFVASATLTRDPAKIDRLGLHCPRYLALEAADTRYALPRSLKEYKLVCTGADKPLCAIALLRQLSAEPTVVFTASVEATRRLYVLLSGVPDLAAKAVEFSSLNSTSERSAALTAFTTGEAKLLVASDAMTRGMDLPSVAAVVNYDAPVYPKTYVHRAGRTARAGRAGRVYTILRKEEVRHFKELLRKVNNTFVMDHKLTPQLLEAAQPACAHALEVLQAYLAAEGA</sequence>
<dbReference type="PROSITE" id="PS00039">
    <property type="entry name" value="DEAD_ATP_HELICASE"/>
    <property type="match status" value="1"/>
</dbReference>
<dbReference type="Pfam" id="PF00270">
    <property type="entry name" value="DEAD"/>
    <property type="match status" value="1"/>
</dbReference>
<keyword evidence="1 6" id="KW-0547">Nucleotide-binding</keyword>
<evidence type="ECO:0000259" key="9">
    <source>
        <dbReference type="PROSITE" id="PS51192"/>
    </source>
</evidence>
<dbReference type="InterPro" id="IPR000629">
    <property type="entry name" value="RNA-helicase_DEAD-box_CS"/>
</dbReference>
<evidence type="ECO:0000256" key="4">
    <source>
        <dbReference type="ARBA" id="ARBA00022840"/>
    </source>
</evidence>
<organism evidence="11 12">
    <name type="scientific">Coccomyxa viridis</name>
    <dbReference type="NCBI Taxonomy" id="1274662"/>
    <lineage>
        <taxon>Eukaryota</taxon>
        <taxon>Viridiplantae</taxon>
        <taxon>Chlorophyta</taxon>
        <taxon>core chlorophytes</taxon>
        <taxon>Trebouxiophyceae</taxon>
        <taxon>Trebouxiophyceae incertae sedis</taxon>
        <taxon>Coccomyxaceae</taxon>
        <taxon>Coccomyxa</taxon>
    </lineage>
</organism>
<feature type="compositionally biased region" description="Basic residues" evidence="8">
    <location>
        <begin position="1"/>
        <end position="14"/>
    </location>
</feature>
<dbReference type="InterPro" id="IPR011545">
    <property type="entry name" value="DEAD/DEAH_box_helicase_dom"/>
</dbReference>
<dbReference type="Gene3D" id="3.40.50.300">
    <property type="entry name" value="P-loop containing nucleotide triphosphate hydrolases"/>
    <property type="match status" value="2"/>
</dbReference>
<dbReference type="Proteomes" id="UP001497392">
    <property type="component" value="Unassembled WGS sequence"/>
</dbReference>
<evidence type="ECO:0000256" key="7">
    <source>
        <dbReference type="RuleBase" id="RU365068"/>
    </source>
</evidence>
<keyword evidence="12" id="KW-1185">Reference proteome</keyword>
<evidence type="ECO:0000259" key="10">
    <source>
        <dbReference type="PROSITE" id="PS51194"/>
    </source>
</evidence>
<feature type="compositionally biased region" description="Low complexity" evidence="8">
    <location>
        <begin position="56"/>
        <end position="65"/>
    </location>
</feature>
<dbReference type="InterPro" id="IPR001650">
    <property type="entry name" value="Helicase_C-like"/>
</dbReference>
<feature type="domain" description="Helicase C-terminal" evidence="10">
    <location>
        <begin position="439"/>
        <end position="585"/>
    </location>
</feature>
<evidence type="ECO:0000256" key="2">
    <source>
        <dbReference type="ARBA" id="ARBA00022801"/>
    </source>
</evidence>
<dbReference type="PROSITE" id="PS51192">
    <property type="entry name" value="HELICASE_ATP_BIND_1"/>
    <property type="match status" value="1"/>
</dbReference>
<evidence type="ECO:0000256" key="6">
    <source>
        <dbReference type="RuleBase" id="RU000492"/>
    </source>
</evidence>
<keyword evidence="2 6" id="KW-0378">Hydrolase</keyword>
<keyword evidence="5 7" id="KW-0694">RNA-binding</keyword>
<dbReference type="InterPro" id="IPR014001">
    <property type="entry name" value="Helicase_ATP-bd"/>
</dbReference>
<dbReference type="SMART" id="SM00487">
    <property type="entry name" value="DEXDc"/>
    <property type="match status" value="1"/>
</dbReference>
<dbReference type="PROSITE" id="PS51194">
    <property type="entry name" value="HELICASE_CTER"/>
    <property type="match status" value="1"/>
</dbReference>
<protein>
    <recommendedName>
        <fullName evidence="7">ATP-dependent RNA helicase</fullName>
        <ecNumber evidence="7">3.6.4.13</ecNumber>
    </recommendedName>
</protein>